<evidence type="ECO:0000313" key="2">
    <source>
        <dbReference type="Proteomes" id="UP001180020"/>
    </source>
</evidence>
<accession>A0AAV9DKU4</accession>
<keyword evidence="2" id="KW-1185">Reference proteome</keyword>
<sequence>MEALFNQFSTMSNQTLTGDNPFNPYDVDHLLHLFELEAYNSWSSSAAASHASAFAFAAEAESSIKAAESDMDALIAAAMDEFHRTVEEAERLSESETRGLIRAAEKVKRAGESVGSAAAVASKRYLDGAVASATGTMRSAFGSAARSRRFILVNQICNTYYQMYVVIIIKSFGDFEFLV</sequence>
<gene>
    <name evidence="1" type="ORF">QJS10_CPB12g01675</name>
</gene>
<dbReference type="AlphaFoldDB" id="A0AAV9DKU4"/>
<dbReference type="Proteomes" id="UP001180020">
    <property type="component" value="Unassembled WGS sequence"/>
</dbReference>
<protein>
    <submittedName>
        <fullName evidence="1">Uncharacterized protein</fullName>
    </submittedName>
</protein>
<comment type="caution">
    <text evidence="1">The sequence shown here is derived from an EMBL/GenBank/DDBJ whole genome shotgun (WGS) entry which is preliminary data.</text>
</comment>
<reference evidence="1" key="1">
    <citation type="journal article" date="2023" name="Nat. Commun.">
        <title>Diploid and tetraploid genomes of Acorus and the evolution of monocots.</title>
        <authorList>
            <person name="Ma L."/>
            <person name="Liu K.W."/>
            <person name="Li Z."/>
            <person name="Hsiao Y.Y."/>
            <person name="Qi Y."/>
            <person name="Fu T."/>
            <person name="Tang G.D."/>
            <person name="Zhang D."/>
            <person name="Sun W.H."/>
            <person name="Liu D.K."/>
            <person name="Li Y."/>
            <person name="Chen G.Z."/>
            <person name="Liu X.D."/>
            <person name="Liao X.Y."/>
            <person name="Jiang Y.T."/>
            <person name="Yu X."/>
            <person name="Hao Y."/>
            <person name="Huang J."/>
            <person name="Zhao X.W."/>
            <person name="Ke S."/>
            <person name="Chen Y.Y."/>
            <person name="Wu W.L."/>
            <person name="Hsu J.L."/>
            <person name="Lin Y.F."/>
            <person name="Huang M.D."/>
            <person name="Li C.Y."/>
            <person name="Huang L."/>
            <person name="Wang Z.W."/>
            <person name="Zhao X."/>
            <person name="Zhong W.Y."/>
            <person name="Peng D.H."/>
            <person name="Ahmad S."/>
            <person name="Lan S."/>
            <person name="Zhang J.S."/>
            <person name="Tsai W.C."/>
            <person name="Van de Peer Y."/>
            <person name="Liu Z.J."/>
        </authorList>
    </citation>
    <scope>NUCLEOTIDE SEQUENCE</scope>
    <source>
        <strain evidence="1">CP</strain>
    </source>
</reference>
<reference evidence="1" key="2">
    <citation type="submission" date="2023-06" db="EMBL/GenBank/DDBJ databases">
        <authorList>
            <person name="Ma L."/>
            <person name="Liu K.-W."/>
            <person name="Li Z."/>
            <person name="Hsiao Y.-Y."/>
            <person name="Qi Y."/>
            <person name="Fu T."/>
            <person name="Tang G."/>
            <person name="Zhang D."/>
            <person name="Sun W.-H."/>
            <person name="Liu D.-K."/>
            <person name="Li Y."/>
            <person name="Chen G.-Z."/>
            <person name="Liu X.-D."/>
            <person name="Liao X.-Y."/>
            <person name="Jiang Y.-T."/>
            <person name="Yu X."/>
            <person name="Hao Y."/>
            <person name="Huang J."/>
            <person name="Zhao X.-W."/>
            <person name="Ke S."/>
            <person name="Chen Y.-Y."/>
            <person name="Wu W.-L."/>
            <person name="Hsu J.-L."/>
            <person name="Lin Y.-F."/>
            <person name="Huang M.-D."/>
            <person name="Li C.-Y."/>
            <person name="Huang L."/>
            <person name="Wang Z.-W."/>
            <person name="Zhao X."/>
            <person name="Zhong W.-Y."/>
            <person name="Peng D.-H."/>
            <person name="Ahmad S."/>
            <person name="Lan S."/>
            <person name="Zhang J.-S."/>
            <person name="Tsai W.-C."/>
            <person name="Van De Peer Y."/>
            <person name="Liu Z.-J."/>
        </authorList>
    </citation>
    <scope>NUCLEOTIDE SEQUENCE</scope>
    <source>
        <strain evidence="1">CP</strain>
        <tissue evidence="1">Leaves</tissue>
    </source>
</reference>
<name>A0AAV9DKU4_ACOCL</name>
<proteinExistence type="predicted"/>
<dbReference type="PANTHER" id="PTHR37707:SF1">
    <property type="entry name" value="MATERNAL EFFECT EMBRYO ARREST 9"/>
    <property type="match status" value="1"/>
</dbReference>
<organism evidence="1 2">
    <name type="scientific">Acorus calamus</name>
    <name type="common">Sweet flag</name>
    <dbReference type="NCBI Taxonomy" id="4465"/>
    <lineage>
        <taxon>Eukaryota</taxon>
        <taxon>Viridiplantae</taxon>
        <taxon>Streptophyta</taxon>
        <taxon>Embryophyta</taxon>
        <taxon>Tracheophyta</taxon>
        <taxon>Spermatophyta</taxon>
        <taxon>Magnoliopsida</taxon>
        <taxon>Liliopsida</taxon>
        <taxon>Acoraceae</taxon>
        <taxon>Acorus</taxon>
    </lineage>
</organism>
<dbReference type="PANTHER" id="PTHR37707">
    <property type="entry name" value="MATERNAL EFFECT EMBRYO ARREST 9"/>
    <property type="match status" value="1"/>
</dbReference>
<dbReference type="EMBL" id="JAUJYO010000012">
    <property type="protein sequence ID" value="KAK1301532.1"/>
    <property type="molecule type" value="Genomic_DNA"/>
</dbReference>
<evidence type="ECO:0000313" key="1">
    <source>
        <dbReference type="EMBL" id="KAK1301532.1"/>
    </source>
</evidence>